<dbReference type="InterPro" id="IPR001509">
    <property type="entry name" value="Epimerase_deHydtase"/>
</dbReference>
<name>A0AAC8ZWF3_9PROT</name>
<dbReference type="AlphaFoldDB" id="A0AAC8ZWF3"/>
<dbReference type="InterPro" id="IPR036291">
    <property type="entry name" value="NAD(P)-bd_dom_sf"/>
</dbReference>
<proteinExistence type="predicted"/>
<dbReference type="SUPFAM" id="SSF51735">
    <property type="entry name" value="NAD(P)-binding Rossmann-fold domains"/>
    <property type="match status" value="1"/>
</dbReference>
<gene>
    <name evidence="2" type="ORF">AL072_30955</name>
</gene>
<reference evidence="3" key="1">
    <citation type="submission" date="2015-08" db="EMBL/GenBank/DDBJ databases">
        <title>Complete Genome Sequence of Azospirillum thiophilum BV-S.</title>
        <authorList>
            <person name="Fomenkov A."/>
            <person name="Vincze T."/>
            <person name="Grabovich M."/>
            <person name="Dubinina G."/>
            <person name="Orlova M."/>
            <person name="Belousova E."/>
            <person name="Roberts R.J."/>
        </authorList>
    </citation>
    <scope>NUCLEOTIDE SEQUENCE [LARGE SCALE GENOMIC DNA]</scope>
    <source>
        <strain evidence="3">BV-S</strain>
    </source>
</reference>
<dbReference type="EMBL" id="CP012406">
    <property type="protein sequence ID" value="ALG75322.1"/>
    <property type="molecule type" value="Genomic_DNA"/>
</dbReference>
<evidence type="ECO:0000259" key="1">
    <source>
        <dbReference type="Pfam" id="PF01370"/>
    </source>
</evidence>
<dbReference type="KEGG" id="ati:AL072_30955"/>
<organism evidence="2 3">
    <name type="scientific">Azospirillum thiophilum</name>
    <dbReference type="NCBI Taxonomy" id="528244"/>
    <lineage>
        <taxon>Bacteria</taxon>
        <taxon>Pseudomonadati</taxon>
        <taxon>Pseudomonadota</taxon>
        <taxon>Alphaproteobacteria</taxon>
        <taxon>Rhodospirillales</taxon>
        <taxon>Azospirillaceae</taxon>
        <taxon>Azospirillum</taxon>
    </lineage>
</organism>
<sequence length="304" mass="31347">MRVFVTGATGLVGSAVVAELVAAGHRVLGLARTEAAASALEAAGAEPHRGGLDDLDSLRAGAAAADGVIHTAFNHDFSRYKESCEADRHVIDAFGDVLAGSGRPLIVTSAVGLLGSVRLATEEMVPPSGPGALPRVASEEAAASVAARGVRVSVMRLPPSVHGDGDHGFVPLLIGMARETGVSAHIGEGLNRWSAVHRLDAARLYRLALERAEGGGEGEGGACYHAAAEEGVSFREIAAVIGRRLGVPVVAKSGEEAAAHFGWFAHFAALDCPTSSAWTRARLGWQPTGLGLITDLDHDRYFGG</sequence>
<dbReference type="PANTHER" id="PTHR48079">
    <property type="entry name" value="PROTEIN YEEZ"/>
    <property type="match status" value="1"/>
</dbReference>
<accession>A0AAC8ZWF3</accession>
<dbReference type="Pfam" id="PF01370">
    <property type="entry name" value="Epimerase"/>
    <property type="match status" value="1"/>
</dbReference>
<dbReference type="PANTHER" id="PTHR48079:SF6">
    <property type="entry name" value="NAD(P)-BINDING DOMAIN-CONTAINING PROTEIN-RELATED"/>
    <property type="match status" value="1"/>
</dbReference>
<dbReference type="RefSeq" id="WP_045584797.1">
    <property type="nucleotide sequence ID" value="NZ_CP012406.1"/>
</dbReference>
<dbReference type="GO" id="GO:0004029">
    <property type="term" value="F:aldehyde dehydrogenase (NAD+) activity"/>
    <property type="evidence" value="ECO:0007669"/>
    <property type="project" value="TreeGrafter"/>
</dbReference>
<dbReference type="CDD" id="cd05262">
    <property type="entry name" value="SDR_a7"/>
    <property type="match status" value="1"/>
</dbReference>
<dbReference type="Proteomes" id="UP000069935">
    <property type="component" value="Chromosome 6"/>
</dbReference>
<evidence type="ECO:0000313" key="2">
    <source>
        <dbReference type="EMBL" id="ALG75322.1"/>
    </source>
</evidence>
<protein>
    <submittedName>
        <fullName evidence="2">3-beta hydroxysteroid dehydrogenase</fullName>
    </submittedName>
</protein>
<dbReference type="InterPro" id="IPR051783">
    <property type="entry name" value="NAD(P)-dependent_oxidoreduct"/>
</dbReference>
<evidence type="ECO:0000313" key="3">
    <source>
        <dbReference type="Proteomes" id="UP000069935"/>
    </source>
</evidence>
<keyword evidence="3" id="KW-1185">Reference proteome</keyword>
<dbReference type="GO" id="GO:0005737">
    <property type="term" value="C:cytoplasm"/>
    <property type="evidence" value="ECO:0007669"/>
    <property type="project" value="TreeGrafter"/>
</dbReference>
<reference evidence="2 3" key="2">
    <citation type="journal article" date="2016" name="Genome Announc.">
        <title>Complete Genome Sequence of a Strain of Azospirillum thiophilum Isolated from a Sulfide Spring.</title>
        <authorList>
            <person name="Fomenkov A."/>
            <person name="Vincze T."/>
            <person name="Grabovich M."/>
            <person name="Anton B.P."/>
            <person name="Dubinina G."/>
            <person name="Orlova M."/>
            <person name="Belousova E."/>
            <person name="Roberts R.J."/>
        </authorList>
    </citation>
    <scope>NUCLEOTIDE SEQUENCE [LARGE SCALE GENOMIC DNA]</scope>
    <source>
        <strain evidence="2 3">BV-S</strain>
    </source>
</reference>
<dbReference type="Gene3D" id="3.40.50.720">
    <property type="entry name" value="NAD(P)-binding Rossmann-like Domain"/>
    <property type="match status" value="1"/>
</dbReference>
<feature type="domain" description="NAD-dependent epimerase/dehydratase" evidence="1">
    <location>
        <begin position="3"/>
        <end position="218"/>
    </location>
</feature>